<proteinExistence type="predicted"/>
<evidence type="ECO:0000313" key="3">
    <source>
        <dbReference type="Proteomes" id="UP001596042"/>
    </source>
</evidence>
<dbReference type="InterPro" id="IPR039366">
    <property type="entry name" value="Pilotin"/>
</dbReference>
<dbReference type="InterPro" id="IPR053196">
    <property type="entry name" value="Lipoprotein_YbaY-like"/>
</dbReference>
<sequence length="267" mass="28807">MPKRLKKTMSVVAALAIGAGALGGVSLFFATSMPSSSIAADQYLHGTVMFRERIALPPEARLTVELTDISAADATTRTIGQTQVASIVGSPIPFSISFDPKLLDPTHRYALQARISAGDTLWFVNDEQIEIEPRNTAKPVEIRVVMVRKSGDDSDLSSIEGKNWLVETIQGMGHVAHGAQTFTISPDGSVSGSGGCNRFFTKATLDGDQISFAEIGSTYIQCPTELMNQELKFLDVLSKTRSYRVDLDKLMLLDANGEAVATLSHQL</sequence>
<dbReference type="RefSeq" id="WP_374832329.1">
    <property type="nucleotide sequence ID" value="NZ_JBHEEZ010000014.1"/>
</dbReference>
<dbReference type="InterPro" id="IPR005184">
    <property type="entry name" value="DUF306_Meta_HslJ"/>
</dbReference>
<gene>
    <name evidence="2" type="ORF">ACFO1V_02820</name>
</gene>
<dbReference type="EMBL" id="JBHSEL010000031">
    <property type="protein sequence ID" value="MFC4624167.1"/>
    <property type="molecule type" value="Genomic_DNA"/>
</dbReference>
<dbReference type="InterPro" id="IPR038670">
    <property type="entry name" value="HslJ-like_sf"/>
</dbReference>
<dbReference type="PANTHER" id="PTHR38013">
    <property type="entry name" value="GLYCOPROTEIN/POLYSACCHARIDE METABOLISM"/>
    <property type="match status" value="1"/>
</dbReference>
<reference evidence="3" key="1">
    <citation type="journal article" date="2019" name="Int. J. Syst. Evol. Microbiol.">
        <title>The Global Catalogue of Microorganisms (GCM) 10K type strain sequencing project: providing services to taxonomists for standard genome sequencing and annotation.</title>
        <authorList>
            <consortium name="The Broad Institute Genomics Platform"/>
            <consortium name="The Broad Institute Genome Sequencing Center for Infectious Disease"/>
            <person name="Wu L."/>
            <person name="Ma J."/>
        </authorList>
    </citation>
    <scope>NUCLEOTIDE SEQUENCE [LARGE SCALE GENOMIC DNA]</scope>
    <source>
        <strain evidence="3">CGMCC 1.15731</strain>
    </source>
</reference>
<dbReference type="PANTHER" id="PTHR38013:SF1">
    <property type="entry name" value="GLYCOPROTEIN_POLYSACCHARIDE METABOLISM"/>
    <property type="match status" value="1"/>
</dbReference>
<organism evidence="2 3">
    <name type="scientific">Daeguia caeni</name>
    <dbReference type="NCBI Taxonomy" id="439612"/>
    <lineage>
        <taxon>Bacteria</taxon>
        <taxon>Pseudomonadati</taxon>
        <taxon>Pseudomonadota</taxon>
        <taxon>Alphaproteobacteria</taxon>
        <taxon>Hyphomicrobiales</taxon>
        <taxon>Brucellaceae</taxon>
        <taxon>Daeguia</taxon>
    </lineage>
</organism>
<name>A0ABV9H1L0_9HYPH</name>
<dbReference type="Gene3D" id="2.40.128.270">
    <property type="match status" value="1"/>
</dbReference>
<dbReference type="Pfam" id="PF09619">
    <property type="entry name" value="YscW"/>
    <property type="match status" value="1"/>
</dbReference>
<evidence type="ECO:0000259" key="1">
    <source>
        <dbReference type="Pfam" id="PF03724"/>
    </source>
</evidence>
<comment type="caution">
    <text evidence="2">The sequence shown here is derived from an EMBL/GenBank/DDBJ whole genome shotgun (WGS) entry which is preliminary data.</text>
</comment>
<protein>
    <submittedName>
        <fullName evidence="2">META domain-containing protein</fullName>
    </submittedName>
</protein>
<evidence type="ECO:0000313" key="2">
    <source>
        <dbReference type="EMBL" id="MFC4624167.1"/>
    </source>
</evidence>
<feature type="domain" description="DUF306" evidence="1">
    <location>
        <begin position="158"/>
        <end position="263"/>
    </location>
</feature>
<dbReference type="Pfam" id="PF03724">
    <property type="entry name" value="META"/>
    <property type="match status" value="1"/>
</dbReference>
<accession>A0ABV9H1L0</accession>
<keyword evidence="3" id="KW-1185">Reference proteome</keyword>
<dbReference type="Proteomes" id="UP001596042">
    <property type="component" value="Unassembled WGS sequence"/>
</dbReference>